<dbReference type="Proteomes" id="UP000476176">
    <property type="component" value="Unassembled WGS sequence"/>
</dbReference>
<feature type="compositionally biased region" description="Basic and acidic residues" evidence="2">
    <location>
        <begin position="146"/>
        <end position="160"/>
    </location>
</feature>
<proteinExistence type="predicted"/>
<dbReference type="PANTHER" id="PTHR47481:SF14">
    <property type="entry name" value="RETROTRANSPOSON COPIA-LIKE N-TERMINAL DOMAIN-CONTAINING PROTEIN"/>
    <property type="match status" value="1"/>
</dbReference>
<dbReference type="EMBL" id="QXFX01001377">
    <property type="protein sequence ID" value="KAE9091334.1"/>
    <property type="molecule type" value="Genomic_DNA"/>
</dbReference>
<evidence type="ECO:0000313" key="6">
    <source>
        <dbReference type="Proteomes" id="UP000476176"/>
    </source>
</evidence>
<sequence length="326" mass="36555">MEPRTTEWEASDMKALGILVQLLSPNYQAMVREAKSAREAWETLRTFFVQKNLHNRVQLRKQLHSFEMASGENLMDHLMRFEDLCVRLSAVGETITESEKLVILLRSLPPEYDGMIKIIEAHGSVTLLEAKEMLRREFETIKKRDRQEGAFRADAQDSRRGRVRSGTGRSGGERAQDARGRRGGSQQQNRQRKDKGFNGRCFECNKVGHKRAECPQERKESGGIGGEFVFSVSSDTRTTCWLLDSGASSHMSFDRGEFCEFRALESAMTVTVASGERLRVAGIGSVCFAIGASQTVKLTDVLFVPELDRKLLSIPSLVAKGAEVLF</sequence>
<dbReference type="SUPFAM" id="SSF57756">
    <property type="entry name" value="Retrovirus zinc finger-like domains"/>
    <property type="match status" value="1"/>
</dbReference>
<evidence type="ECO:0000313" key="7">
    <source>
        <dbReference type="Proteomes" id="UP000488956"/>
    </source>
</evidence>
<dbReference type="AlphaFoldDB" id="A0A6G0NMG7"/>
<organism evidence="5 6">
    <name type="scientific">Phytophthora fragariae</name>
    <dbReference type="NCBI Taxonomy" id="53985"/>
    <lineage>
        <taxon>Eukaryota</taxon>
        <taxon>Sar</taxon>
        <taxon>Stramenopiles</taxon>
        <taxon>Oomycota</taxon>
        <taxon>Peronosporomycetes</taxon>
        <taxon>Peronosporales</taxon>
        <taxon>Peronosporaceae</taxon>
        <taxon>Phytophthora</taxon>
    </lineage>
</organism>
<feature type="compositionally biased region" description="Basic and acidic residues" evidence="2">
    <location>
        <begin position="171"/>
        <end position="180"/>
    </location>
</feature>
<dbReference type="PANTHER" id="PTHR47481">
    <property type="match status" value="1"/>
</dbReference>
<keyword evidence="1" id="KW-0863">Zinc-finger</keyword>
<dbReference type="Pfam" id="PF22936">
    <property type="entry name" value="Pol_BBD"/>
    <property type="match status" value="1"/>
</dbReference>
<evidence type="ECO:0000256" key="2">
    <source>
        <dbReference type="SAM" id="MobiDB-lite"/>
    </source>
</evidence>
<reference evidence="6 7" key="1">
    <citation type="submission" date="2018-09" db="EMBL/GenBank/DDBJ databases">
        <title>Genomic investigation of the strawberry pathogen Phytophthora fragariae indicates pathogenicity is determined by transcriptional variation in three key races.</title>
        <authorList>
            <person name="Adams T.M."/>
            <person name="Armitage A.D."/>
            <person name="Sobczyk M.K."/>
            <person name="Bates H.J."/>
            <person name="Dunwell J.M."/>
            <person name="Nellist C.F."/>
            <person name="Harrison R.J."/>
        </authorList>
    </citation>
    <scope>NUCLEOTIDE SEQUENCE [LARGE SCALE GENOMIC DNA]</scope>
    <source>
        <strain evidence="5 6">BC-23</strain>
        <strain evidence="4 7">ONT-3</strain>
    </source>
</reference>
<keyword evidence="1" id="KW-0862">Zinc</keyword>
<evidence type="ECO:0000313" key="4">
    <source>
        <dbReference type="EMBL" id="KAE9091334.1"/>
    </source>
</evidence>
<dbReference type="PROSITE" id="PS50158">
    <property type="entry name" value="ZF_CCHC"/>
    <property type="match status" value="1"/>
</dbReference>
<dbReference type="GO" id="GO:0008270">
    <property type="term" value="F:zinc ion binding"/>
    <property type="evidence" value="ECO:0007669"/>
    <property type="project" value="UniProtKB-KW"/>
</dbReference>
<protein>
    <recommendedName>
        <fullName evidence="3">CCHC-type domain-containing protein</fullName>
    </recommendedName>
</protein>
<comment type="caution">
    <text evidence="5">The sequence shown here is derived from an EMBL/GenBank/DDBJ whole genome shotgun (WGS) entry which is preliminary data.</text>
</comment>
<feature type="region of interest" description="Disordered" evidence="2">
    <location>
        <begin position="146"/>
        <end position="194"/>
    </location>
</feature>
<accession>A0A6G0NMG7</accession>
<dbReference type="Pfam" id="PF14223">
    <property type="entry name" value="Retrotran_gag_2"/>
    <property type="match status" value="1"/>
</dbReference>
<evidence type="ECO:0000313" key="5">
    <source>
        <dbReference type="EMBL" id="KAE9214481.1"/>
    </source>
</evidence>
<dbReference type="Gene3D" id="4.10.60.10">
    <property type="entry name" value="Zinc finger, CCHC-type"/>
    <property type="match status" value="1"/>
</dbReference>
<dbReference type="Proteomes" id="UP000488956">
    <property type="component" value="Unassembled WGS sequence"/>
</dbReference>
<dbReference type="GO" id="GO:0003676">
    <property type="term" value="F:nucleic acid binding"/>
    <property type="evidence" value="ECO:0007669"/>
    <property type="project" value="InterPro"/>
</dbReference>
<keyword evidence="1" id="KW-0479">Metal-binding</keyword>
<feature type="domain" description="CCHC-type" evidence="3">
    <location>
        <begin position="200"/>
        <end position="216"/>
    </location>
</feature>
<dbReference type="SMART" id="SM00343">
    <property type="entry name" value="ZnF_C2HC"/>
    <property type="match status" value="1"/>
</dbReference>
<evidence type="ECO:0000259" key="3">
    <source>
        <dbReference type="PROSITE" id="PS50158"/>
    </source>
</evidence>
<evidence type="ECO:0000256" key="1">
    <source>
        <dbReference type="PROSITE-ProRule" id="PRU00047"/>
    </source>
</evidence>
<gene>
    <name evidence="5" type="ORF">PF004_g15035</name>
    <name evidence="4" type="ORF">PF010_g18231</name>
</gene>
<dbReference type="EMBL" id="QXGC01000986">
    <property type="protein sequence ID" value="KAE9214481.1"/>
    <property type="molecule type" value="Genomic_DNA"/>
</dbReference>
<dbReference type="InterPro" id="IPR054722">
    <property type="entry name" value="PolX-like_BBD"/>
</dbReference>
<dbReference type="InterPro" id="IPR036875">
    <property type="entry name" value="Znf_CCHC_sf"/>
</dbReference>
<dbReference type="InterPro" id="IPR001878">
    <property type="entry name" value="Znf_CCHC"/>
</dbReference>
<name>A0A6G0NMG7_9STRA</name>